<dbReference type="Proteomes" id="UP000759131">
    <property type="component" value="Unassembled WGS sequence"/>
</dbReference>
<keyword evidence="8" id="KW-0812">Transmembrane</keyword>
<feature type="transmembrane region" description="Helical" evidence="8">
    <location>
        <begin position="20"/>
        <end position="44"/>
    </location>
</feature>
<keyword evidence="8" id="KW-1133">Transmembrane helix</keyword>
<evidence type="ECO:0000256" key="6">
    <source>
        <dbReference type="ARBA" id="ARBA00022842"/>
    </source>
</evidence>
<evidence type="ECO:0000313" key="9">
    <source>
        <dbReference type="EMBL" id="CAD7635355.1"/>
    </source>
</evidence>
<dbReference type="PANTHER" id="PTHR45630:SF8">
    <property type="entry name" value="CATION-TRANSPORTING ATPASE"/>
    <property type="match status" value="1"/>
</dbReference>
<dbReference type="GO" id="GO:0016020">
    <property type="term" value="C:membrane"/>
    <property type="evidence" value="ECO:0007669"/>
    <property type="project" value="UniProtKB-SubCell"/>
</dbReference>
<keyword evidence="4" id="KW-0547">Nucleotide-binding</keyword>
<dbReference type="GO" id="GO:0006874">
    <property type="term" value="P:intracellular calcium ion homeostasis"/>
    <property type="evidence" value="ECO:0007669"/>
    <property type="project" value="TreeGrafter"/>
</dbReference>
<dbReference type="PANTHER" id="PTHR45630">
    <property type="entry name" value="CATION-TRANSPORTING ATPASE-RELATED"/>
    <property type="match status" value="1"/>
</dbReference>
<evidence type="ECO:0000256" key="5">
    <source>
        <dbReference type="ARBA" id="ARBA00022840"/>
    </source>
</evidence>
<evidence type="ECO:0000256" key="2">
    <source>
        <dbReference type="ARBA" id="ARBA00022553"/>
    </source>
</evidence>
<dbReference type="InterPro" id="IPR023298">
    <property type="entry name" value="ATPase_P-typ_TM_dom_sf"/>
</dbReference>
<reference evidence="9" key="1">
    <citation type="submission" date="2020-11" db="EMBL/GenBank/DDBJ databases">
        <authorList>
            <person name="Tran Van P."/>
        </authorList>
    </citation>
    <scope>NUCLEOTIDE SEQUENCE</scope>
</reference>
<keyword evidence="8" id="KW-0472">Membrane</keyword>
<organism evidence="9">
    <name type="scientific">Medioppia subpectinata</name>
    <dbReference type="NCBI Taxonomy" id="1979941"/>
    <lineage>
        <taxon>Eukaryota</taxon>
        <taxon>Metazoa</taxon>
        <taxon>Ecdysozoa</taxon>
        <taxon>Arthropoda</taxon>
        <taxon>Chelicerata</taxon>
        <taxon>Arachnida</taxon>
        <taxon>Acari</taxon>
        <taxon>Acariformes</taxon>
        <taxon>Sarcoptiformes</taxon>
        <taxon>Oribatida</taxon>
        <taxon>Brachypylina</taxon>
        <taxon>Oppioidea</taxon>
        <taxon>Oppiidae</taxon>
        <taxon>Medioppia</taxon>
    </lineage>
</organism>
<evidence type="ECO:0000256" key="7">
    <source>
        <dbReference type="ARBA" id="ARBA00022967"/>
    </source>
</evidence>
<evidence type="ECO:0000256" key="3">
    <source>
        <dbReference type="ARBA" id="ARBA00022723"/>
    </source>
</evidence>
<comment type="subcellular location">
    <subcellularLocation>
        <location evidence="1">Membrane</location>
        <topology evidence="1">Multi-pass membrane protein</topology>
    </subcellularLocation>
</comment>
<keyword evidence="7" id="KW-1278">Translocase</keyword>
<feature type="transmembrane region" description="Helical" evidence="8">
    <location>
        <begin position="56"/>
        <end position="74"/>
    </location>
</feature>
<evidence type="ECO:0000256" key="4">
    <source>
        <dbReference type="ARBA" id="ARBA00022741"/>
    </source>
</evidence>
<feature type="transmembrane region" description="Helical" evidence="8">
    <location>
        <begin position="94"/>
        <end position="124"/>
    </location>
</feature>
<proteinExistence type="predicted"/>
<dbReference type="SUPFAM" id="SSF81665">
    <property type="entry name" value="Calcium ATPase, transmembrane domain M"/>
    <property type="match status" value="1"/>
</dbReference>
<name>A0A7R9L7A4_9ACAR</name>
<feature type="non-terminal residue" evidence="9">
    <location>
        <position position="1"/>
    </location>
</feature>
<dbReference type="OrthoDB" id="6430293at2759"/>
<keyword evidence="2" id="KW-0597">Phosphoprotein</keyword>
<dbReference type="GO" id="GO:0140358">
    <property type="term" value="F:P-type transmembrane transporter activity"/>
    <property type="evidence" value="ECO:0007669"/>
    <property type="project" value="InterPro"/>
</dbReference>
<dbReference type="EMBL" id="CAJPIZ010016662">
    <property type="protein sequence ID" value="CAG2115785.1"/>
    <property type="molecule type" value="Genomic_DNA"/>
</dbReference>
<protein>
    <submittedName>
        <fullName evidence="9">Uncharacterized protein</fullName>
    </submittedName>
</protein>
<evidence type="ECO:0000256" key="8">
    <source>
        <dbReference type="SAM" id="Phobius"/>
    </source>
</evidence>
<keyword evidence="3" id="KW-0479">Metal-binding</keyword>
<dbReference type="EMBL" id="OC871237">
    <property type="protein sequence ID" value="CAD7635355.1"/>
    <property type="molecule type" value="Genomic_DNA"/>
</dbReference>
<gene>
    <name evidence="9" type="ORF">OSB1V03_LOCUS15746</name>
</gene>
<keyword evidence="6" id="KW-0460">Magnesium</keyword>
<dbReference type="GO" id="GO:0046872">
    <property type="term" value="F:metal ion binding"/>
    <property type="evidence" value="ECO:0007669"/>
    <property type="project" value="UniProtKB-KW"/>
</dbReference>
<dbReference type="InterPro" id="IPR006544">
    <property type="entry name" value="P-type_TPase_V"/>
</dbReference>
<evidence type="ECO:0000313" key="10">
    <source>
        <dbReference type="Proteomes" id="UP000759131"/>
    </source>
</evidence>
<dbReference type="GO" id="GO:0005524">
    <property type="term" value="F:ATP binding"/>
    <property type="evidence" value="ECO:0007669"/>
    <property type="project" value="UniProtKB-KW"/>
</dbReference>
<accession>A0A7R9L7A4</accession>
<keyword evidence="5" id="KW-0067">ATP-binding</keyword>
<sequence>MILYEEFVFELSRTHTSRASHISLAIFSVNMISYVIAAIIFSPGPPYRTDIFSNKWYLLVVLINFALVASVILFPPQIVLTFLNFRDIPFHFKLILFTISIANFIFCYVWEVVILQGIVFNWFLPKMRSIRAPIHPY</sequence>
<dbReference type="GO" id="GO:0015203">
    <property type="term" value="F:polyamine transmembrane transporter activity"/>
    <property type="evidence" value="ECO:0007669"/>
    <property type="project" value="TreeGrafter"/>
</dbReference>
<evidence type="ECO:0000256" key="1">
    <source>
        <dbReference type="ARBA" id="ARBA00004141"/>
    </source>
</evidence>
<dbReference type="AlphaFoldDB" id="A0A7R9L7A4"/>
<dbReference type="GO" id="GO:0019829">
    <property type="term" value="F:ATPase-coupled monoatomic cation transmembrane transporter activity"/>
    <property type="evidence" value="ECO:0007669"/>
    <property type="project" value="TreeGrafter"/>
</dbReference>
<keyword evidence="10" id="KW-1185">Reference proteome</keyword>